<feature type="domain" description="AMP-dependent synthetase/ligase" evidence="1">
    <location>
        <begin position="15"/>
        <end position="381"/>
    </location>
</feature>
<dbReference type="Gene3D" id="3.30.300.30">
    <property type="match status" value="1"/>
</dbReference>
<dbReference type="Proteomes" id="UP000317940">
    <property type="component" value="Unassembled WGS sequence"/>
</dbReference>
<dbReference type="InterPro" id="IPR045851">
    <property type="entry name" value="AMP-bd_C_sf"/>
</dbReference>
<dbReference type="InterPro" id="IPR000873">
    <property type="entry name" value="AMP-dep_synth/lig_dom"/>
</dbReference>
<dbReference type="Gene3D" id="3.40.50.12780">
    <property type="entry name" value="N-terminal domain of ligase-like"/>
    <property type="match status" value="1"/>
</dbReference>
<dbReference type="InterPro" id="IPR042099">
    <property type="entry name" value="ANL_N_sf"/>
</dbReference>
<evidence type="ECO:0000259" key="1">
    <source>
        <dbReference type="Pfam" id="PF00501"/>
    </source>
</evidence>
<evidence type="ECO:0000313" key="2">
    <source>
        <dbReference type="EMBL" id="TWF98585.1"/>
    </source>
</evidence>
<dbReference type="PANTHER" id="PTHR43767:SF1">
    <property type="entry name" value="NONRIBOSOMAL PEPTIDE SYNTHASE PES1 (EUROFUNG)-RELATED"/>
    <property type="match status" value="1"/>
</dbReference>
<sequence length="532" mass="56542">MTVTAPDVFARLARLAEEPDATALISCRPGSSRTITRGQLLQGCRITAAALRTAGARPGHKAVVMTRDAYDLTTITYALWSIGAVPTLIEPRAEVGRCLREIAPDLFIGEPLAHLGRRVLGWGRGHVRLPLVTGPSFPGQRLALGRRLAVHTPDADGPPWQQEEPTDDDLAMIAFTSGSTGRPKGAEYRYATLAGQLEALATLLAPRPGDVLLAGFLPLVLFGPLLGLTTVTPAVNHLAPARTPPQGLIDPILRHQVTTIAASPAVLTLIAGHCARHDVRLPSARQALSFGAPLRPRLADALRRALPHDTKLRSVYGATECLPVSAITDHDLRTAAIQPPPGHTGTCLGHPLPGMQPQILDADATGLGEIAVSGPTVSPAYHGRPDADATAKITTSRGVLHRTGDMGRLDDQGQLWFLGRKAHLVTGSGFTLTTEDIETLADTTPGVRRTALVGLGPAGSQEPVLCVESLPSAPRATALDAVRTALRSHPEGHRIGALLLHPGFPTDPRHNSKIDRPRLAAWAAKRLRRRTR</sequence>
<proteinExistence type="predicted"/>
<comment type="caution">
    <text evidence="2">The sequence shown here is derived from an EMBL/GenBank/DDBJ whole genome shotgun (WGS) entry which is preliminary data.</text>
</comment>
<dbReference type="PROSITE" id="PS00455">
    <property type="entry name" value="AMP_BINDING"/>
    <property type="match status" value="1"/>
</dbReference>
<dbReference type="GO" id="GO:0016878">
    <property type="term" value="F:acid-thiol ligase activity"/>
    <property type="evidence" value="ECO:0007669"/>
    <property type="project" value="UniProtKB-ARBA"/>
</dbReference>
<dbReference type="AlphaFoldDB" id="A0A561UGW3"/>
<reference evidence="2 3" key="1">
    <citation type="submission" date="2019-06" db="EMBL/GenBank/DDBJ databases">
        <title>Sequencing the genomes of 1000 actinobacteria strains.</title>
        <authorList>
            <person name="Klenk H.-P."/>
        </authorList>
    </citation>
    <scope>NUCLEOTIDE SEQUENCE [LARGE SCALE GENOMIC DNA]</scope>
    <source>
        <strain evidence="2 3">DSM 44826</strain>
    </source>
</reference>
<evidence type="ECO:0000313" key="3">
    <source>
        <dbReference type="Proteomes" id="UP000317940"/>
    </source>
</evidence>
<keyword evidence="2" id="KW-0436">Ligase</keyword>
<organism evidence="2 3">
    <name type="scientific">Kitasatospora viridis</name>
    <dbReference type="NCBI Taxonomy" id="281105"/>
    <lineage>
        <taxon>Bacteria</taxon>
        <taxon>Bacillati</taxon>
        <taxon>Actinomycetota</taxon>
        <taxon>Actinomycetes</taxon>
        <taxon>Kitasatosporales</taxon>
        <taxon>Streptomycetaceae</taxon>
        <taxon>Kitasatospora</taxon>
    </lineage>
</organism>
<name>A0A561UGW3_9ACTN</name>
<gene>
    <name evidence="2" type="ORF">FHX73_112406</name>
</gene>
<dbReference type="InterPro" id="IPR020845">
    <property type="entry name" value="AMP-binding_CS"/>
</dbReference>
<dbReference type="RefSeq" id="WP_145904995.1">
    <property type="nucleotide sequence ID" value="NZ_BAAAMZ010000032.1"/>
</dbReference>
<protein>
    <submittedName>
        <fullName evidence="2">Acyl-CoA synthetase (AMP-forming)/AMP-acid ligase II</fullName>
    </submittedName>
</protein>
<dbReference type="SUPFAM" id="SSF56801">
    <property type="entry name" value="Acetyl-CoA synthetase-like"/>
    <property type="match status" value="1"/>
</dbReference>
<dbReference type="InterPro" id="IPR050237">
    <property type="entry name" value="ATP-dep_AMP-bd_enzyme"/>
</dbReference>
<accession>A0A561UGW3</accession>
<dbReference type="Pfam" id="PF00501">
    <property type="entry name" value="AMP-binding"/>
    <property type="match status" value="1"/>
</dbReference>
<dbReference type="EMBL" id="VIWT01000001">
    <property type="protein sequence ID" value="TWF98585.1"/>
    <property type="molecule type" value="Genomic_DNA"/>
</dbReference>
<dbReference type="PANTHER" id="PTHR43767">
    <property type="entry name" value="LONG-CHAIN-FATTY-ACID--COA LIGASE"/>
    <property type="match status" value="1"/>
</dbReference>
<keyword evidence="3" id="KW-1185">Reference proteome</keyword>
<dbReference type="OrthoDB" id="3867393at2"/>